<proteinExistence type="predicted"/>
<dbReference type="RefSeq" id="WP_131554703.1">
    <property type="nucleotide sequence ID" value="NZ_SJSK01000005.1"/>
</dbReference>
<evidence type="ECO:0000256" key="1">
    <source>
        <dbReference type="SAM" id="SignalP"/>
    </source>
</evidence>
<dbReference type="AlphaFoldDB" id="A0A4R0MP81"/>
<feature type="signal peptide" evidence="1">
    <location>
        <begin position="1"/>
        <end position="18"/>
    </location>
</feature>
<dbReference type="EMBL" id="SJSK01000005">
    <property type="protein sequence ID" value="TCC88649.1"/>
    <property type="molecule type" value="Genomic_DNA"/>
</dbReference>
<feature type="domain" description="Secretion system C-terminal sorting" evidence="2">
    <location>
        <begin position="980"/>
        <end position="1063"/>
    </location>
</feature>
<accession>A0A4R0MP81</accession>
<dbReference type="InterPro" id="IPR029058">
    <property type="entry name" value="AB_hydrolase_fold"/>
</dbReference>
<dbReference type="Pfam" id="PF18962">
    <property type="entry name" value="Por_Secre_tail"/>
    <property type="match status" value="1"/>
</dbReference>
<dbReference type="Proteomes" id="UP000292884">
    <property type="component" value="Unassembled WGS sequence"/>
</dbReference>
<sequence>MKYSLILGLIVLSLCVHAQTLRVNSSTSNGVTKTDSLWYTHQEYLGHVFGNLNFAEVTSNFLIDRAPGKLSTTAHDGKNSNDSTIRSTLHAMGIYTNFYYAALDTNGSYAPQHPQSLATAINDNWAINQIPILLINHSYHSIRSDAASLGLFTTNVDTTILYDNTTRTISPYQKHRLFAGMPFFKGRDFASNGDVVFNILPTTMLVTDTIAGQIQIDFGDGNGYVNVTANTLKSIYYSSSGPKIINIKQGGLESTSGFNFIKNELFFNMQPFPTPSEEANRTLNRLGGSGTIVEREIGSSCDNTFDKPIIVVEGFNIEEALDARQLLNSLNPNGLVTQLRALGYDFVTVRFTNNTASIFDNAQALRQVIEDVNTEKAGSNKINIIGLSMGGLITKYCLKDMEDNSIAHNVENFFSYDAPHQGAYIPLGIQHLLFDASKALSQVKYDPNVMTLTAQLNSDAGTQLLQQHRNGVTVNGRNTFANTYAAKGYPTQCNNYGIANGRADGVGLGYPDAAQLLDFRAETYYLFRVYNHKQELYSTSVNNSTISYLRSSGFATSIFGPKGIYKVSSRVKFDGELSHETVPGSTAPFIDEYETNLLASFRGSADIWSQFIDRQISTFVPTASALDLNNQNYGANGFYFSQNPYYNLTTDSNPLSKTPFDDISYPSTSEEHLLMSPRVTNFVFEKIYGSPIPSTCAGICAATAEFSGLVNVCNVANPEITFTNMPSGVIVNWVLPSGLSVLSGQGTNSIRINHAATGTYTGGYVTLSRPGCPTASYGFTVQFTEPTSISGPAQLCTNSTYNIPNLPNGAVVTWEVIGSSAEITENYNDHVVLSGVDNGQVKLKATVVSSCGTHIIESPYINNGWPYYVTLTDIYNDGMGTSQGYLCSDAWSFDNYHNTFSYIIPSGSGTVTLHYQIYGSSGLVYSNDVTVTGTQILPNNLANGTYTLDVWISGGPCNLSTELSEVEIIYQSCDLSKISVYPNPANSELNISFSSEAKHMDISRATKQSFSVKLFNEKGRLVKEGRTYPANNREIRLQVADLPNGTYFLHVFEGKKVTKRQIIVAH</sequence>
<name>A0A4R0MP81_9SPHI</name>
<dbReference type="Pfam" id="PF02089">
    <property type="entry name" value="Palm_thioest"/>
    <property type="match status" value="1"/>
</dbReference>
<dbReference type="SUPFAM" id="SSF53474">
    <property type="entry name" value="alpha/beta-Hydrolases"/>
    <property type="match status" value="1"/>
</dbReference>
<evidence type="ECO:0000313" key="4">
    <source>
        <dbReference type="Proteomes" id="UP000292884"/>
    </source>
</evidence>
<keyword evidence="1" id="KW-0732">Signal</keyword>
<dbReference type="OrthoDB" id="4535652at2"/>
<keyword evidence="4" id="KW-1185">Reference proteome</keyword>
<organism evidence="3 4">
    <name type="scientific">Pedobacter frigiditerrae</name>
    <dbReference type="NCBI Taxonomy" id="2530452"/>
    <lineage>
        <taxon>Bacteria</taxon>
        <taxon>Pseudomonadati</taxon>
        <taxon>Bacteroidota</taxon>
        <taxon>Sphingobacteriia</taxon>
        <taxon>Sphingobacteriales</taxon>
        <taxon>Sphingobacteriaceae</taxon>
        <taxon>Pedobacter</taxon>
    </lineage>
</organism>
<gene>
    <name evidence="3" type="ORF">EZ428_18605</name>
</gene>
<dbReference type="Gene3D" id="3.40.50.1820">
    <property type="entry name" value="alpha/beta hydrolase"/>
    <property type="match status" value="1"/>
</dbReference>
<feature type="chain" id="PRO_5020354989" evidence="1">
    <location>
        <begin position="19"/>
        <end position="1066"/>
    </location>
</feature>
<reference evidence="3 4" key="1">
    <citation type="submission" date="2019-02" db="EMBL/GenBank/DDBJ databases">
        <title>Pedobacter sp. RP-1-13 sp. nov., isolated from Arctic soil.</title>
        <authorList>
            <person name="Dahal R.H."/>
        </authorList>
    </citation>
    <scope>NUCLEOTIDE SEQUENCE [LARGE SCALE GENOMIC DNA]</scope>
    <source>
        <strain evidence="3 4">RP-1-13</strain>
    </source>
</reference>
<evidence type="ECO:0000259" key="2">
    <source>
        <dbReference type="Pfam" id="PF18962"/>
    </source>
</evidence>
<comment type="caution">
    <text evidence="3">The sequence shown here is derived from an EMBL/GenBank/DDBJ whole genome shotgun (WGS) entry which is preliminary data.</text>
</comment>
<dbReference type="InterPro" id="IPR026444">
    <property type="entry name" value="Secre_tail"/>
</dbReference>
<evidence type="ECO:0000313" key="3">
    <source>
        <dbReference type="EMBL" id="TCC88649.1"/>
    </source>
</evidence>
<dbReference type="NCBIfam" id="TIGR04183">
    <property type="entry name" value="Por_Secre_tail"/>
    <property type="match status" value="1"/>
</dbReference>
<protein>
    <submittedName>
        <fullName evidence="3">T9SS type A sorting domain-containing protein</fullName>
    </submittedName>
</protein>